<dbReference type="InterPro" id="IPR052021">
    <property type="entry name" value="Type-I_RS_S_subunit"/>
</dbReference>
<dbReference type="Gene3D" id="3.90.220.20">
    <property type="entry name" value="DNA methylase specificity domains"/>
    <property type="match status" value="2"/>
</dbReference>
<gene>
    <name evidence="5" type="ORF">BLL40_08110</name>
</gene>
<reference evidence="5 6" key="1">
    <citation type="submission" date="2016-12" db="EMBL/GenBank/DDBJ databases">
        <title>Domibacillus sp. SAOS 44 whole genome sequencing.</title>
        <authorList>
            <person name="Verma A."/>
            <person name="Krishnamurthi S."/>
        </authorList>
    </citation>
    <scope>NUCLEOTIDE SEQUENCE [LARGE SCALE GENOMIC DNA]</scope>
    <source>
        <strain evidence="5 6">SAOS 44</strain>
    </source>
</reference>
<feature type="domain" description="Type I restriction modification DNA specificity" evidence="4">
    <location>
        <begin position="2"/>
        <end position="152"/>
    </location>
</feature>
<keyword evidence="6" id="KW-1185">Reference proteome</keyword>
<evidence type="ECO:0000256" key="1">
    <source>
        <dbReference type="ARBA" id="ARBA00010923"/>
    </source>
</evidence>
<organism evidence="5 6">
    <name type="scientific">Domibacillus mangrovi</name>
    <dbReference type="NCBI Taxonomy" id="1714354"/>
    <lineage>
        <taxon>Bacteria</taxon>
        <taxon>Bacillati</taxon>
        <taxon>Bacillota</taxon>
        <taxon>Bacilli</taxon>
        <taxon>Bacillales</taxon>
        <taxon>Bacillaceae</taxon>
        <taxon>Domibacillus</taxon>
    </lineage>
</organism>
<comment type="similarity">
    <text evidence="1">Belongs to the type-I restriction system S methylase family.</text>
</comment>
<dbReference type="GO" id="GO:0009307">
    <property type="term" value="P:DNA restriction-modification system"/>
    <property type="evidence" value="ECO:0007669"/>
    <property type="project" value="UniProtKB-KW"/>
</dbReference>
<dbReference type="PANTHER" id="PTHR30408:SF12">
    <property type="entry name" value="TYPE I RESTRICTION ENZYME MJAVIII SPECIFICITY SUBUNIT"/>
    <property type="match status" value="1"/>
</dbReference>
<dbReference type="AlphaFoldDB" id="A0A1Q5P3J1"/>
<dbReference type="RefSeq" id="WP_073711417.1">
    <property type="nucleotide sequence ID" value="NZ_MRWQ01000006.1"/>
</dbReference>
<dbReference type="InterPro" id="IPR000055">
    <property type="entry name" value="Restrct_endonuc_typeI_TRD"/>
</dbReference>
<evidence type="ECO:0000313" key="6">
    <source>
        <dbReference type="Proteomes" id="UP000186524"/>
    </source>
</evidence>
<dbReference type="OrthoDB" id="9811611at2"/>
<evidence type="ECO:0000256" key="2">
    <source>
        <dbReference type="ARBA" id="ARBA00022747"/>
    </source>
</evidence>
<name>A0A1Q5P3J1_9BACI</name>
<keyword evidence="2" id="KW-0680">Restriction system</keyword>
<proteinExistence type="inferred from homology"/>
<evidence type="ECO:0000259" key="4">
    <source>
        <dbReference type="Pfam" id="PF01420"/>
    </source>
</evidence>
<dbReference type="EMBL" id="MRWQ01000006">
    <property type="protein sequence ID" value="OKL36692.1"/>
    <property type="molecule type" value="Genomic_DNA"/>
</dbReference>
<dbReference type="Pfam" id="PF01420">
    <property type="entry name" value="Methylase_S"/>
    <property type="match status" value="2"/>
</dbReference>
<keyword evidence="3" id="KW-0238">DNA-binding</keyword>
<dbReference type="SUPFAM" id="SSF116734">
    <property type="entry name" value="DNA methylase specificity domain"/>
    <property type="match status" value="2"/>
</dbReference>
<protein>
    <recommendedName>
        <fullName evidence="4">Type I restriction modification DNA specificity domain-containing protein</fullName>
    </recommendedName>
</protein>
<dbReference type="STRING" id="1714354.BLL40_08110"/>
<evidence type="ECO:0000256" key="3">
    <source>
        <dbReference type="ARBA" id="ARBA00023125"/>
    </source>
</evidence>
<dbReference type="GO" id="GO:0003677">
    <property type="term" value="F:DNA binding"/>
    <property type="evidence" value="ECO:0007669"/>
    <property type="project" value="UniProtKB-KW"/>
</dbReference>
<feature type="domain" description="Type I restriction modification DNA specificity" evidence="4">
    <location>
        <begin position="177"/>
        <end position="357"/>
    </location>
</feature>
<dbReference type="CDD" id="cd17266">
    <property type="entry name" value="RMtype1_S_Sau1132ORF3780P-TRD2-CR2_like"/>
    <property type="match status" value="1"/>
</dbReference>
<dbReference type="Proteomes" id="UP000186524">
    <property type="component" value="Unassembled WGS sequence"/>
</dbReference>
<evidence type="ECO:0000313" key="5">
    <source>
        <dbReference type="EMBL" id="OKL36692.1"/>
    </source>
</evidence>
<sequence length="376" mass="43073">MEQVKLIDICLPKQWKTIPASKLKEEGYLVYGANGLIGYYDQYTHEGETLMITCRGATCGTLNISKPYSYINGNAMALDNLDISRVNLKYLYYFLKARGFNDVISGSAQPQITRTSLKNVSVLLPSLDEQERIADILDKLDYIINKRKESIEKLDGLPKILFRDMFGETFSTCNSIEFYPLDEVCSEIYRYPTFYGLKYKAEGSAVIRIGNILSNGIVDPDMSNYVYIDSDISEKYPRTIIEYNDIVMAVRGDGSTAKRIGIINSKNLINANISPNLLRIKANIEKVNPKYLFYFLTSDIGQKKLESYIKRTAKKNITATDVKKIELFVPSKEVQDKFEKIVSKIEYQTALKKRQLIRMEEINKAFIQEAFKRQLN</sequence>
<dbReference type="PANTHER" id="PTHR30408">
    <property type="entry name" value="TYPE-1 RESTRICTION ENZYME ECOKI SPECIFICITY PROTEIN"/>
    <property type="match status" value="1"/>
</dbReference>
<comment type="caution">
    <text evidence="5">The sequence shown here is derived from an EMBL/GenBank/DDBJ whole genome shotgun (WGS) entry which is preliminary data.</text>
</comment>
<dbReference type="InterPro" id="IPR044946">
    <property type="entry name" value="Restrct_endonuc_typeI_TRD_sf"/>
</dbReference>
<accession>A0A1Q5P3J1</accession>